<proteinExistence type="predicted"/>
<dbReference type="Gene3D" id="1.25.40.20">
    <property type="entry name" value="Ankyrin repeat-containing domain"/>
    <property type="match status" value="2"/>
</dbReference>
<protein>
    <submittedName>
        <fullName evidence="2">Aste57867_19883 protein</fullName>
    </submittedName>
</protein>
<evidence type="ECO:0000313" key="1">
    <source>
        <dbReference type="EMBL" id="KAF0688513.1"/>
    </source>
</evidence>
<dbReference type="InterPro" id="IPR036770">
    <property type="entry name" value="Ankyrin_rpt-contain_sf"/>
</dbReference>
<evidence type="ECO:0000313" key="2">
    <source>
        <dbReference type="EMBL" id="VFT96581.1"/>
    </source>
</evidence>
<dbReference type="PANTHER" id="PTHR46586">
    <property type="entry name" value="ANKYRIN REPEAT-CONTAINING PROTEIN"/>
    <property type="match status" value="1"/>
</dbReference>
<reference evidence="2 3" key="1">
    <citation type="submission" date="2019-03" db="EMBL/GenBank/DDBJ databases">
        <authorList>
            <person name="Gaulin E."/>
            <person name="Dumas B."/>
        </authorList>
    </citation>
    <scope>NUCLEOTIDE SEQUENCE [LARGE SCALE GENOMIC DNA]</scope>
    <source>
        <strain evidence="2">CBS 568.67</strain>
    </source>
</reference>
<organism evidence="2 3">
    <name type="scientific">Aphanomyces stellatus</name>
    <dbReference type="NCBI Taxonomy" id="120398"/>
    <lineage>
        <taxon>Eukaryota</taxon>
        <taxon>Sar</taxon>
        <taxon>Stramenopiles</taxon>
        <taxon>Oomycota</taxon>
        <taxon>Saprolegniomycetes</taxon>
        <taxon>Saprolegniales</taxon>
        <taxon>Verrucalvaceae</taxon>
        <taxon>Aphanomyces</taxon>
    </lineage>
</organism>
<evidence type="ECO:0000313" key="3">
    <source>
        <dbReference type="Proteomes" id="UP000332933"/>
    </source>
</evidence>
<accession>A0A485LDT1</accession>
<dbReference type="Pfam" id="PF12796">
    <property type="entry name" value="Ank_2"/>
    <property type="match status" value="1"/>
</dbReference>
<keyword evidence="3" id="KW-1185">Reference proteome</keyword>
<dbReference type="EMBL" id="CAADRA010006742">
    <property type="protein sequence ID" value="VFT96581.1"/>
    <property type="molecule type" value="Genomic_DNA"/>
</dbReference>
<dbReference type="InterPro" id="IPR002110">
    <property type="entry name" value="Ankyrin_rpt"/>
</dbReference>
<dbReference type="SUPFAM" id="SSF48403">
    <property type="entry name" value="Ankyrin repeat"/>
    <property type="match status" value="1"/>
</dbReference>
<dbReference type="PANTHER" id="PTHR46586:SF3">
    <property type="entry name" value="ANKYRIN REPEAT-CONTAINING PROTEIN"/>
    <property type="match status" value="1"/>
</dbReference>
<dbReference type="AlphaFoldDB" id="A0A485LDT1"/>
<dbReference type="InterPro" id="IPR052050">
    <property type="entry name" value="SecEffector_AnkRepeat"/>
</dbReference>
<name>A0A485LDT1_9STRA</name>
<gene>
    <name evidence="2" type="primary">Aste57867_19883</name>
    <name evidence="1" type="ORF">As57867_019817</name>
    <name evidence="2" type="ORF">ASTE57867_19883</name>
</gene>
<dbReference type="Proteomes" id="UP000332933">
    <property type="component" value="Unassembled WGS sequence"/>
</dbReference>
<sequence length="592" mass="67325">MSSAPTLPRSTFGRDMASAYLVLTDPDSLRSITTYQAGLHEHVLPTWSLLSRLRSKPSRGMAMDMFQHWPLWLTRFGIDAVPLLIDAIPCTKVSIVEYAASAGRVDLLHLMHTRYMHNFCGSLVVRAASNGHTEVVQYLFAIGCAKDVRGAVQEAAIHGHVDVLQVILDTDAVLKMDGIDGDTIAAAAVQHGHVHVLDWLLERSTQLTTCQRHQLLARWFDAALRYKTRDVAAWLASNVPVAMTRAMQEAWRCKDCVPDPLRFTLADIDHPHAVLTKVLRLQHWDLLATLQRVFHTLPSLRRKDKRATQMAESQCFVHAIKHSLLATLRWLVDVRKMDRDVIHDIVVVHRRGRQAMARAMTNRHLPMVRFLVACGIDAVPTMTKILVSALMYGKYKVWWWLVSRFKMESSVVQEILNTHPRQAQVALHLAIQRQHIRAIEFLQAYGISLDNAEWQRIVQDLVWYTPFLLYLIRLAPQEKLNAWFPRLRRAHDSQSRQMDRWYDWLVAQQGGRGTILALSLPAMAEQSGKPNAKLMVAHAAWRLMTDSSTAMATTRQVEDAMMVRATAAGRWKVIAWLARRQRKSSSAAEVDS</sequence>
<dbReference type="EMBL" id="VJMH01006719">
    <property type="protein sequence ID" value="KAF0688513.1"/>
    <property type="molecule type" value="Genomic_DNA"/>
</dbReference>
<dbReference type="SMART" id="SM00248">
    <property type="entry name" value="ANK"/>
    <property type="match status" value="4"/>
</dbReference>
<reference evidence="1" key="2">
    <citation type="submission" date="2019-06" db="EMBL/GenBank/DDBJ databases">
        <title>Genomics analysis of Aphanomyces spp. identifies a new class of oomycete effector associated with host adaptation.</title>
        <authorList>
            <person name="Gaulin E."/>
        </authorList>
    </citation>
    <scope>NUCLEOTIDE SEQUENCE</scope>
    <source>
        <strain evidence="1">CBS 578.67</strain>
    </source>
</reference>